<dbReference type="KEGG" id="hdi:HDIA_0399"/>
<dbReference type="EMBL" id="LT960614">
    <property type="protein sequence ID" value="SON53940.1"/>
    <property type="molecule type" value="Genomic_DNA"/>
</dbReference>
<name>A0A2C9D111_9HYPH</name>
<dbReference type="OrthoDB" id="9131875at2"/>
<proteinExistence type="predicted"/>
<organism evidence="1 2">
    <name type="scientific">Hartmannibacter diazotrophicus</name>
    <dbReference type="NCBI Taxonomy" id="1482074"/>
    <lineage>
        <taxon>Bacteria</taxon>
        <taxon>Pseudomonadati</taxon>
        <taxon>Pseudomonadota</taxon>
        <taxon>Alphaproteobacteria</taxon>
        <taxon>Hyphomicrobiales</taxon>
        <taxon>Pleomorphomonadaceae</taxon>
        <taxon>Hartmannibacter</taxon>
    </lineage>
</organism>
<dbReference type="AlphaFoldDB" id="A0A2C9D111"/>
<keyword evidence="2" id="KW-1185">Reference proteome</keyword>
<evidence type="ECO:0000313" key="1">
    <source>
        <dbReference type="EMBL" id="SON53940.1"/>
    </source>
</evidence>
<gene>
    <name evidence="1" type="ORF">HDIA_0399</name>
</gene>
<accession>A0A2C9D111</accession>
<evidence type="ECO:0000313" key="2">
    <source>
        <dbReference type="Proteomes" id="UP000223606"/>
    </source>
</evidence>
<dbReference type="Proteomes" id="UP000223606">
    <property type="component" value="Chromosome 1"/>
</dbReference>
<reference evidence="2" key="1">
    <citation type="submission" date="2017-09" db="EMBL/GenBank/DDBJ databases">
        <title>Genome sequence of Nannocystis excedens DSM 71.</title>
        <authorList>
            <person name="Blom J."/>
        </authorList>
    </citation>
    <scope>NUCLEOTIDE SEQUENCE [LARGE SCALE GENOMIC DNA]</scope>
    <source>
        <strain evidence="2">type strain: E19</strain>
    </source>
</reference>
<protein>
    <submittedName>
        <fullName evidence="1">Uncharacterized protein</fullName>
    </submittedName>
</protein>
<dbReference type="RefSeq" id="WP_099553875.1">
    <property type="nucleotide sequence ID" value="NZ_LT960614.1"/>
</dbReference>
<sequence length="145" mass="14985">MAKPVEVVLMHSMPGRSRLKVPSSKGQLLLMAAAAMKLKQIPAVKEVTPRPATGSLVVSHPGAGPLSAQDLEAVGLALIGAPPAAPSFSAVRRLEPVKVGAAAMTALAFYQMSKGRALPPALTLLWYAASLITTGLHSPAETDNE</sequence>